<sequence length="215" mass="25223">MIFDDIIRLKESYRLRSHAKLEMGTLDELTGFMFRGDYANVKNKDYILRYWLIYSPKQMARDLDITVKGVYYLKKKINDQLVKELGTDLKNLVYNEQFKNIKSRLNSAQKRLTTDSALPAFINNIIKKKVTKDSYIKPMDNYLEKNLKATLNGRNDIDIFIPELSFMKIYRKIEICNQIESLNPELLDYLIQLSAGKKGDAELKNLLFNHLNDSH</sequence>
<gene>
    <name evidence="1" type="ORF">HED35_08100</name>
</gene>
<proteinExistence type="predicted"/>
<accession>A0A7X6D938</accession>
<dbReference type="EMBL" id="JAAVMB010000008">
    <property type="protein sequence ID" value="NKC68045.1"/>
    <property type="molecule type" value="Genomic_DNA"/>
</dbReference>
<comment type="caution">
    <text evidence="1">The sequence shown here is derived from an EMBL/GenBank/DDBJ whole genome shotgun (WGS) entry which is preliminary data.</text>
</comment>
<dbReference type="RefSeq" id="WP_167807285.1">
    <property type="nucleotide sequence ID" value="NZ_JAAVMB010000008.1"/>
</dbReference>
<evidence type="ECO:0000313" key="1">
    <source>
        <dbReference type="EMBL" id="NKC68045.1"/>
    </source>
</evidence>
<reference evidence="1 2" key="1">
    <citation type="submission" date="2020-03" db="EMBL/GenBank/DDBJ databases">
        <title>Bacterial samples isolated from urine from healthy bovine heifers (Gyr breed).</title>
        <authorList>
            <person name="Giannattasio-Ferraz S."/>
            <person name="Maskeri L."/>
            <person name="Penido A."/>
            <person name="Barbosa-Stancioli E.F."/>
            <person name="Putonti C."/>
        </authorList>
    </citation>
    <scope>NUCLEOTIDE SEQUENCE [LARGE SCALE GENOMIC DNA]</scope>
    <source>
        <strain evidence="1 2">UFMG-H7</strain>
    </source>
</reference>
<protein>
    <submittedName>
        <fullName evidence="1">Uncharacterized protein</fullName>
    </submittedName>
</protein>
<dbReference type="AlphaFoldDB" id="A0A7X6D938"/>
<evidence type="ECO:0000313" key="2">
    <source>
        <dbReference type="Proteomes" id="UP000521358"/>
    </source>
</evidence>
<name>A0A7X6D938_9ENTE</name>
<organism evidence="1 2">
    <name type="scientific">Vagococcus fluvialis</name>
    <dbReference type="NCBI Taxonomy" id="2738"/>
    <lineage>
        <taxon>Bacteria</taxon>
        <taxon>Bacillati</taxon>
        <taxon>Bacillota</taxon>
        <taxon>Bacilli</taxon>
        <taxon>Lactobacillales</taxon>
        <taxon>Enterococcaceae</taxon>
        <taxon>Vagococcus</taxon>
    </lineage>
</organism>
<dbReference type="Proteomes" id="UP000521358">
    <property type="component" value="Unassembled WGS sequence"/>
</dbReference>